<dbReference type="AlphaFoldDB" id="A0A918MVS1"/>
<proteinExistence type="predicted"/>
<comment type="caution">
    <text evidence="2">The sequence shown here is derived from an EMBL/GenBank/DDBJ whole genome shotgun (WGS) entry which is preliminary data.</text>
</comment>
<protein>
    <recommendedName>
        <fullName evidence="4">Ribose-phosphate pyrophosphokinase</fullName>
    </recommendedName>
</protein>
<evidence type="ECO:0008006" key="4">
    <source>
        <dbReference type="Google" id="ProtNLM"/>
    </source>
</evidence>
<feature type="compositionally biased region" description="Basic and acidic residues" evidence="1">
    <location>
        <begin position="40"/>
        <end position="59"/>
    </location>
</feature>
<reference evidence="2" key="2">
    <citation type="submission" date="2020-09" db="EMBL/GenBank/DDBJ databases">
        <authorList>
            <person name="Sun Q."/>
            <person name="Kim S."/>
        </authorList>
    </citation>
    <scope>NUCLEOTIDE SEQUENCE</scope>
    <source>
        <strain evidence="2">KCTC 22164</strain>
    </source>
</reference>
<feature type="region of interest" description="Disordered" evidence="1">
    <location>
        <begin position="1"/>
        <end position="66"/>
    </location>
</feature>
<reference evidence="2" key="1">
    <citation type="journal article" date="2014" name="Int. J. Syst. Evol. Microbiol.">
        <title>Complete genome sequence of Corynebacterium casei LMG S-19264T (=DSM 44701T), isolated from a smear-ripened cheese.</title>
        <authorList>
            <consortium name="US DOE Joint Genome Institute (JGI-PGF)"/>
            <person name="Walter F."/>
            <person name="Albersmeier A."/>
            <person name="Kalinowski J."/>
            <person name="Ruckert C."/>
        </authorList>
    </citation>
    <scope>NUCLEOTIDE SEQUENCE</scope>
    <source>
        <strain evidence="2">KCTC 22164</strain>
    </source>
</reference>
<gene>
    <name evidence="2" type="ORF">GCM10007391_05470</name>
</gene>
<sequence>MLATGCNDESEAPDTTEAQQLQTDSNVSQQGDTTASTDEASAREVPERVKELASQKPIKEQSPMQTTTVTGTITYKDLEGGFYALITSDGQRFLLQDLDVEYQKHGMVAKVTGIPHPNMRTIQQFGTPFEVSSVEIVDDSKVEPKNRER</sequence>
<keyword evidence="3" id="KW-1185">Reference proteome</keyword>
<evidence type="ECO:0000313" key="3">
    <source>
        <dbReference type="Proteomes" id="UP000631300"/>
    </source>
</evidence>
<accession>A0A918MVS1</accession>
<dbReference type="Proteomes" id="UP000631300">
    <property type="component" value="Unassembled WGS sequence"/>
</dbReference>
<dbReference type="EMBL" id="BMXP01000001">
    <property type="protein sequence ID" value="GGW75954.1"/>
    <property type="molecule type" value="Genomic_DNA"/>
</dbReference>
<evidence type="ECO:0000256" key="1">
    <source>
        <dbReference type="SAM" id="MobiDB-lite"/>
    </source>
</evidence>
<organism evidence="2 3">
    <name type="scientific">Alteromonas halophila</name>
    <dbReference type="NCBI Taxonomy" id="516698"/>
    <lineage>
        <taxon>Bacteria</taxon>
        <taxon>Pseudomonadati</taxon>
        <taxon>Pseudomonadota</taxon>
        <taxon>Gammaproteobacteria</taxon>
        <taxon>Alteromonadales</taxon>
        <taxon>Alteromonadaceae</taxon>
        <taxon>Alteromonas/Salinimonas group</taxon>
        <taxon>Alteromonas</taxon>
    </lineage>
</organism>
<name>A0A918MVS1_9ALTE</name>
<feature type="compositionally biased region" description="Polar residues" evidence="1">
    <location>
        <begin position="16"/>
        <end position="39"/>
    </location>
</feature>
<evidence type="ECO:0000313" key="2">
    <source>
        <dbReference type="EMBL" id="GGW75954.1"/>
    </source>
</evidence>